<comment type="caution">
    <text evidence="10">The sequence shown here is derived from an EMBL/GenBank/DDBJ whole genome shotgun (WGS) entry which is preliminary data.</text>
</comment>
<dbReference type="SMART" id="SM00977">
    <property type="entry name" value="TilS_C"/>
    <property type="match status" value="1"/>
</dbReference>
<dbReference type="Gene3D" id="3.40.50.620">
    <property type="entry name" value="HUPs"/>
    <property type="match status" value="1"/>
</dbReference>
<dbReference type="GO" id="GO:0032267">
    <property type="term" value="F:tRNA(Ile)-lysidine synthase activity"/>
    <property type="evidence" value="ECO:0007669"/>
    <property type="project" value="UniProtKB-EC"/>
</dbReference>
<evidence type="ECO:0000256" key="4">
    <source>
        <dbReference type="ARBA" id="ARBA00022694"/>
    </source>
</evidence>
<evidence type="ECO:0000256" key="2">
    <source>
        <dbReference type="ARBA" id="ARBA00022490"/>
    </source>
</evidence>
<keyword evidence="4 8" id="KW-0819">tRNA processing</keyword>
<keyword evidence="5 8" id="KW-0547">Nucleotide-binding</keyword>
<comment type="similarity">
    <text evidence="8">Belongs to the tRNA(Ile)-lysidine synthase family.</text>
</comment>
<dbReference type="SUPFAM" id="SSF56037">
    <property type="entry name" value="PheT/TilS domain"/>
    <property type="match status" value="1"/>
</dbReference>
<dbReference type="GO" id="GO:0006400">
    <property type="term" value="P:tRNA modification"/>
    <property type="evidence" value="ECO:0007669"/>
    <property type="project" value="UniProtKB-UniRule"/>
</dbReference>
<dbReference type="Proteomes" id="UP000488936">
    <property type="component" value="Unassembled WGS sequence"/>
</dbReference>
<dbReference type="SUPFAM" id="SSF52402">
    <property type="entry name" value="Adenine nucleotide alpha hydrolases-like"/>
    <property type="match status" value="1"/>
</dbReference>
<dbReference type="AlphaFoldDB" id="A0A7K1GKQ6"/>
<dbReference type="OrthoDB" id="9807403at2"/>
<comment type="function">
    <text evidence="8">Ligates lysine onto the cytidine present at position 34 of the AUA codon-specific tRNA(Ile) that contains the anticodon CAU, in an ATP-dependent manner. Cytidine is converted to lysidine, thus changing the amino acid specificity of the tRNA from methionine to isoleucine.</text>
</comment>
<reference evidence="10 11" key="1">
    <citation type="journal article" date="2006" name="Int. J. Syst. Evol. Microbiol.">
        <title>Myroides pelagicus sp. nov., isolated from seawater in Thailand.</title>
        <authorList>
            <person name="Yoon J."/>
            <person name="Maneerat S."/>
            <person name="Kawai F."/>
            <person name="Yokota A."/>
        </authorList>
    </citation>
    <scope>NUCLEOTIDE SEQUENCE [LARGE SCALE GENOMIC DNA]</scope>
    <source>
        <strain evidence="10 11">SM1T</strain>
    </source>
</reference>
<keyword evidence="6 8" id="KW-0067">ATP-binding</keyword>
<feature type="binding site" evidence="8">
    <location>
        <begin position="26"/>
        <end position="31"/>
    </location>
    <ligand>
        <name>ATP</name>
        <dbReference type="ChEBI" id="CHEBI:30616"/>
    </ligand>
</feature>
<evidence type="ECO:0000256" key="1">
    <source>
        <dbReference type="ARBA" id="ARBA00004496"/>
    </source>
</evidence>
<dbReference type="HAMAP" id="MF_01161">
    <property type="entry name" value="tRNA_Ile_lys_synt"/>
    <property type="match status" value="1"/>
</dbReference>
<feature type="domain" description="Lysidine-tRNA(Ile) synthetase C-terminal" evidence="9">
    <location>
        <begin position="363"/>
        <end position="435"/>
    </location>
</feature>
<dbReference type="PANTHER" id="PTHR43033:SF1">
    <property type="entry name" value="TRNA(ILE)-LYSIDINE SYNTHASE-RELATED"/>
    <property type="match status" value="1"/>
</dbReference>
<dbReference type="InterPro" id="IPR012796">
    <property type="entry name" value="Lysidine-tRNA-synth_C"/>
</dbReference>
<dbReference type="Pfam" id="PF11734">
    <property type="entry name" value="TilS_C"/>
    <property type="match status" value="1"/>
</dbReference>
<dbReference type="GO" id="GO:0005737">
    <property type="term" value="C:cytoplasm"/>
    <property type="evidence" value="ECO:0007669"/>
    <property type="project" value="UniProtKB-SubCell"/>
</dbReference>
<protein>
    <recommendedName>
        <fullName evidence="8">tRNA(Ile)-lysidine synthase</fullName>
        <ecNumber evidence="8">6.3.4.19</ecNumber>
    </recommendedName>
    <alternativeName>
        <fullName evidence="8">tRNA(Ile)-2-lysyl-cytidine synthase</fullName>
    </alternativeName>
    <alternativeName>
        <fullName evidence="8">tRNA(Ile)-lysidine synthetase</fullName>
    </alternativeName>
</protein>
<dbReference type="NCBIfam" id="TIGR02433">
    <property type="entry name" value="lysidine_TilS_C"/>
    <property type="match status" value="1"/>
</dbReference>
<comment type="subcellular location">
    <subcellularLocation>
        <location evidence="1 8">Cytoplasm</location>
    </subcellularLocation>
</comment>
<dbReference type="GO" id="GO:0005524">
    <property type="term" value="F:ATP binding"/>
    <property type="evidence" value="ECO:0007669"/>
    <property type="project" value="UniProtKB-UniRule"/>
</dbReference>
<evidence type="ECO:0000256" key="3">
    <source>
        <dbReference type="ARBA" id="ARBA00022598"/>
    </source>
</evidence>
<name>A0A7K1GKQ6_9FLAO</name>
<keyword evidence="11" id="KW-1185">Reference proteome</keyword>
<dbReference type="InterPro" id="IPR012795">
    <property type="entry name" value="tRNA_Ile_lys_synt_N"/>
</dbReference>
<keyword evidence="2 8" id="KW-0963">Cytoplasm</keyword>
<evidence type="ECO:0000259" key="9">
    <source>
        <dbReference type="SMART" id="SM00977"/>
    </source>
</evidence>
<dbReference type="Pfam" id="PF01171">
    <property type="entry name" value="ATP_bind_3"/>
    <property type="match status" value="1"/>
</dbReference>
<evidence type="ECO:0000256" key="5">
    <source>
        <dbReference type="ARBA" id="ARBA00022741"/>
    </source>
</evidence>
<evidence type="ECO:0000256" key="6">
    <source>
        <dbReference type="ARBA" id="ARBA00022840"/>
    </source>
</evidence>
<sequence>MLEQFKQHLRDRFPLVAKKRLLIAVSGGIDSVVLCHLCKEAKIPFVMAHCNFHLRGEDSNEDQAFVEALAQTLGVNVLVQSFDTEQYASEQKVSIQIAARDLRYDWFASLIRKEGYDYLLTAHHLDDSIETFLINFSRGTGITGLLGIPEQNDYILRPLLPFTREEIATYAAEHKITWREDYTNAQTKYLRNKFRKQIVPLLKEINPQFTRCFSDTISNLTDTALLANDASTLEYNKVVTKQGDGSLVFAIDKLNKLSEPKAYLYQWLQPYGFTAWDDIVHLLEAESGKIVYSKKYVLLKDRQVLILQPKSIEEENKEQIYYLAKGQNLEEPLKLAIIAHEDGEMKVDSTTILVDEDRLTFPLIVRKHRSGDKFVPFGMKGTKKVSKYFKDEKFNQFEKENTWLLCSGDEIVWVIGSRMDERFKIRSTTKNIIKIQITV</sequence>
<dbReference type="InterPro" id="IPR012094">
    <property type="entry name" value="tRNA_Ile_lys_synt"/>
</dbReference>
<dbReference type="RefSeq" id="WP_155035304.1">
    <property type="nucleotide sequence ID" value="NZ_JAYMMG010000018.1"/>
</dbReference>
<dbReference type="InterPro" id="IPR011063">
    <property type="entry name" value="TilS/TtcA_N"/>
</dbReference>
<dbReference type="EC" id="6.3.4.19" evidence="8"/>
<evidence type="ECO:0000256" key="7">
    <source>
        <dbReference type="ARBA" id="ARBA00048539"/>
    </source>
</evidence>
<accession>A0A7K1GKQ6</accession>
<dbReference type="CDD" id="cd01992">
    <property type="entry name" value="TilS_N"/>
    <property type="match status" value="1"/>
</dbReference>
<evidence type="ECO:0000313" key="11">
    <source>
        <dbReference type="Proteomes" id="UP000488936"/>
    </source>
</evidence>
<evidence type="ECO:0000313" key="10">
    <source>
        <dbReference type="EMBL" id="MTH29330.1"/>
    </source>
</evidence>
<dbReference type="PANTHER" id="PTHR43033">
    <property type="entry name" value="TRNA(ILE)-LYSIDINE SYNTHASE-RELATED"/>
    <property type="match status" value="1"/>
</dbReference>
<comment type="catalytic activity">
    <reaction evidence="7 8">
        <text>cytidine(34) in tRNA(Ile2) + L-lysine + ATP = lysidine(34) in tRNA(Ile2) + AMP + diphosphate + H(+)</text>
        <dbReference type="Rhea" id="RHEA:43744"/>
        <dbReference type="Rhea" id="RHEA-COMP:10625"/>
        <dbReference type="Rhea" id="RHEA-COMP:10670"/>
        <dbReference type="ChEBI" id="CHEBI:15378"/>
        <dbReference type="ChEBI" id="CHEBI:30616"/>
        <dbReference type="ChEBI" id="CHEBI:32551"/>
        <dbReference type="ChEBI" id="CHEBI:33019"/>
        <dbReference type="ChEBI" id="CHEBI:82748"/>
        <dbReference type="ChEBI" id="CHEBI:83665"/>
        <dbReference type="ChEBI" id="CHEBI:456215"/>
        <dbReference type="EC" id="6.3.4.19"/>
    </reaction>
</comment>
<dbReference type="InterPro" id="IPR014729">
    <property type="entry name" value="Rossmann-like_a/b/a_fold"/>
</dbReference>
<evidence type="ECO:0000256" key="8">
    <source>
        <dbReference type="HAMAP-Rule" id="MF_01161"/>
    </source>
</evidence>
<keyword evidence="3 8" id="KW-0436">Ligase</keyword>
<organism evidence="10 11">
    <name type="scientific">Myroides pelagicus</name>
    <dbReference type="NCBI Taxonomy" id="270914"/>
    <lineage>
        <taxon>Bacteria</taxon>
        <taxon>Pseudomonadati</taxon>
        <taxon>Bacteroidota</taxon>
        <taxon>Flavobacteriia</taxon>
        <taxon>Flavobacteriales</taxon>
        <taxon>Flavobacteriaceae</taxon>
        <taxon>Myroides</taxon>
    </lineage>
</organism>
<dbReference type="EMBL" id="WMJY01000008">
    <property type="protein sequence ID" value="MTH29330.1"/>
    <property type="molecule type" value="Genomic_DNA"/>
</dbReference>
<dbReference type="NCBIfam" id="TIGR02432">
    <property type="entry name" value="lysidine_TilS_N"/>
    <property type="match status" value="1"/>
</dbReference>
<gene>
    <name evidence="8 10" type="primary">tilS</name>
    <name evidence="10" type="ORF">GJV77_05265</name>
</gene>
<proteinExistence type="inferred from homology"/>
<comment type="domain">
    <text evidence="8">The N-terminal region contains the highly conserved SGGXDS motif, predicted to be a P-loop motif involved in ATP binding.</text>
</comment>